<feature type="region of interest" description="Disordered" evidence="1">
    <location>
        <begin position="1"/>
        <end position="22"/>
    </location>
</feature>
<proteinExistence type="predicted"/>
<dbReference type="AlphaFoldDB" id="A0A6G0Z1G8"/>
<keyword evidence="3" id="KW-1185">Reference proteome</keyword>
<name>A0A6G0Z1G8_APHCR</name>
<organism evidence="2 3">
    <name type="scientific">Aphis craccivora</name>
    <name type="common">Cowpea aphid</name>
    <dbReference type="NCBI Taxonomy" id="307492"/>
    <lineage>
        <taxon>Eukaryota</taxon>
        <taxon>Metazoa</taxon>
        <taxon>Ecdysozoa</taxon>
        <taxon>Arthropoda</taxon>
        <taxon>Hexapoda</taxon>
        <taxon>Insecta</taxon>
        <taxon>Pterygota</taxon>
        <taxon>Neoptera</taxon>
        <taxon>Paraneoptera</taxon>
        <taxon>Hemiptera</taxon>
        <taxon>Sternorrhyncha</taxon>
        <taxon>Aphidomorpha</taxon>
        <taxon>Aphidoidea</taxon>
        <taxon>Aphididae</taxon>
        <taxon>Aphidini</taxon>
        <taxon>Aphis</taxon>
        <taxon>Aphis</taxon>
    </lineage>
</organism>
<evidence type="ECO:0000313" key="2">
    <source>
        <dbReference type="EMBL" id="KAF0764193.1"/>
    </source>
</evidence>
<protein>
    <submittedName>
        <fullName evidence="2">Uncharacterized protein</fullName>
    </submittedName>
</protein>
<evidence type="ECO:0000256" key="1">
    <source>
        <dbReference type="SAM" id="MobiDB-lite"/>
    </source>
</evidence>
<comment type="caution">
    <text evidence="2">The sequence shown here is derived from an EMBL/GenBank/DDBJ whole genome shotgun (WGS) entry which is preliminary data.</text>
</comment>
<reference evidence="2 3" key="1">
    <citation type="submission" date="2019-08" db="EMBL/GenBank/DDBJ databases">
        <title>Whole genome of Aphis craccivora.</title>
        <authorList>
            <person name="Voronova N.V."/>
            <person name="Shulinski R.S."/>
            <person name="Bandarenka Y.V."/>
            <person name="Zhorov D.G."/>
            <person name="Warner D."/>
        </authorList>
    </citation>
    <scope>NUCLEOTIDE SEQUENCE [LARGE SCALE GENOMIC DNA]</scope>
    <source>
        <strain evidence="2">180601</strain>
        <tissue evidence="2">Whole Body</tissue>
    </source>
</reference>
<accession>A0A6G0Z1G8</accession>
<dbReference type="EMBL" id="VUJU01001701">
    <property type="protein sequence ID" value="KAF0764193.1"/>
    <property type="molecule type" value="Genomic_DNA"/>
</dbReference>
<dbReference type="Proteomes" id="UP000478052">
    <property type="component" value="Unassembled WGS sequence"/>
</dbReference>
<gene>
    <name evidence="2" type="ORF">FWK35_00007123</name>
</gene>
<evidence type="ECO:0000313" key="3">
    <source>
        <dbReference type="Proteomes" id="UP000478052"/>
    </source>
</evidence>
<sequence>MYTRFNETIVNNPGTPGRGASGDHCPPEIFRVSYTIGSFLHKAGLGYLATIRQSVYLSNKSYWSLVPTASLLARINQNSINLFASNKMRFNITNSYELMKDVAVNLPVNSERSDECIDFIMIITSRNNAPISNFGCGFRWKSEYPWCIIEVKSKHFPTVFKKIEKNKKKKK</sequence>
<dbReference type="OrthoDB" id="21128at2759"/>
<feature type="compositionally biased region" description="Polar residues" evidence="1">
    <location>
        <begin position="1"/>
        <end position="14"/>
    </location>
</feature>